<evidence type="ECO:0000259" key="5">
    <source>
        <dbReference type="PROSITE" id="PS51078"/>
    </source>
</evidence>
<protein>
    <submittedName>
        <fullName evidence="6">IclR family transcriptional regulator</fullName>
    </submittedName>
</protein>
<accession>A0ABV9ZG31</accession>
<dbReference type="SUPFAM" id="SSF55781">
    <property type="entry name" value="GAF domain-like"/>
    <property type="match status" value="1"/>
</dbReference>
<dbReference type="InterPro" id="IPR014757">
    <property type="entry name" value="Tscrpt_reg_IclR_C"/>
</dbReference>
<dbReference type="PANTHER" id="PTHR30136:SF35">
    <property type="entry name" value="HTH-TYPE TRANSCRIPTIONAL REGULATOR RV1719"/>
    <property type="match status" value="1"/>
</dbReference>
<gene>
    <name evidence="6" type="ORF">ACFPK1_13455</name>
</gene>
<dbReference type="PROSITE" id="PS51078">
    <property type="entry name" value="ICLR_ED"/>
    <property type="match status" value="1"/>
</dbReference>
<dbReference type="InterPro" id="IPR005471">
    <property type="entry name" value="Tscrpt_reg_IclR_N"/>
</dbReference>
<dbReference type="SUPFAM" id="SSF46785">
    <property type="entry name" value="Winged helix' DNA-binding domain"/>
    <property type="match status" value="1"/>
</dbReference>
<sequence>MTRPRTALSAGLRRDMELLDALASPEAQAGGLGVVRLAGLTGRGASQVSRALAALEAEGLVERDTASRRYGLGWRLYALAARTTEARLVHVAGPALVSLAARTGENASLCRLHGTRVATVLTADGGGGPARPRFDVDEIPVATTSTGRVLLSERDAAAARAVGAEPGVLERVRAAGYAVVDGEFDPDLAGAAAPVRGFHGGIVAALTVSGPARRLRPHLAGHAAATAAAATDLSARLASRPM</sequence>
<dbReference type="Gene3D" id="3.30.450.40">
    <property type="match status" value="1"/>
</dbReference>
<dbReference type="RefSeq" id="WP_378021444.1">
    <property type="nucleotide sequence ID" value="NZ_JBHSKG010000006.1"/>
</dbReference>
<evidence type="ECO:0000256" key="2">
    <source>
        <dbReference type="ARBA" id="ARBA00023125"/>
    </source>
</evidence>
<proteinExistence type="predicted"/>
<keyword evidence="7" id="KW-1185">Reference proteome</keyword>
<evidence type="ECO:0000259" key="4">
    <source>
        <dbReference type="PROSITE" id="PS51077"/>
    </source>
</evidence>
<dbReference type="Proteomes" id="UP001596175">
    <property type="component" value="Unassembled WGS sequence"/>
</dbReference>
<comment type="caution">
    <text evidence="6">The sequence shown here is derived from an EMBL/GenBank/DDBJ whole genome shotgun (WGS) entry which is preliminary data.</text>
</comment>
<dbReference type="InterPro" id="IPR036390">
    <property type="entry name" value="WH_DNA-bd_sf"/>
</dbReference>
<dbReference type="PROSITE" id="PS51077">
    <property type="entry name" value="HTH_ICLR"/>
    <property type="match status" value="1"/>
</dbReference>
<keyword evidence="1" id="KW-0805">Transcription regulation</keyword>
<dbReference type="Pfam" id="PF09339">
    <property type="entry name" value="HTH_IclR"/>
    <property type="match status" value="1"/>
</dbReference>
<dbReference type="InterPro" id="IPR036388">
    <property type="entry name" value="WH-like_DNA-bd_sf"/>
</dbReference>
<evidence type="ECO:0000256" key="3">
    <source>
        <dbReference type="ARBA" id="ARBA00023163"/>
    </source>
</evidence>
<dbReference type="Pfam" id="PF01614">
    <property type="entry name" value="IclR_C"/>
    <property type="match status" value="1"/>
</dbReference>
<dbReference type="PANTHER" id="PTHR30136">
    <property type="entry name" value="HELIX-TURN-HELIX TRANSCRIPTIONAL REGULATOR, ICLR FAMILY"/>
    <property type="match status" value="1"/>
</dbReference>
<dbReference type="EMBL" id="JBHSKG010000006">
    <property type="protein sequence ID" value="MFC5139245.1"/>
    <property type="molecule type" value="Genomic_DNA"/>
</dbReference>
<feature type="domain" description="HTH iclR-type" evidence="4">
    <location>
        <begin position="9"/>
        <end position="74"/>
    </location>
</feature>
<organism evidence="6 7">
    <name type="scientific">Actinomycetospora rhizophila</name>
    <dbReference type="NCBI Taxonomy" id="1416876"/>
    <lineage>
        <taxon>Bacteria</taxon>
        <taxon>Bacillati</taxon>
        <taxon>Actinomycetota</taxon>
        <taxon>Actinomycetes</taxon>
        <taxon>Pseudonocardiales</taxon>
        <taxon>Pseudonocardiaceae</taxon>
        <taxon>Actinomycetospora</taxon>
    </lineage>
</organism>
<keyword evidence="2" id="KW-0238">DNA-binding</keyword>
<dbReference type="Gene3D" id="1.10.10.10">
    <property type="entry name" value="Winged helix-like DNA-binding domain superfamily/Winged helix DNA-binding domain"/>
    <property type="match status" value="1"/>
</dbReference>
<evidence type="ECO:0000313" key="7">
    <source>
        <dbReference type="Proteomes" id="UP001596175"/>
    </source>
</evidence>
<dbReference type="InterPro" id="IPR029016">
    <property type="entry name" value="GAF-like_dom_sf"/>
</dbReference>
<feature type="domain" description="IclR-ED" evidence="5">
    <location>
        <begin position="75"/>
        <end position="239"/>
    </location>
</feature>
<name>A0ABV9ZG31_9PSEU</name>
<dbReference type="InterPro" id="IPR050707">
    <property type="entry name" value="HTH_MetabolicPath_Reg"/>
</dbReference>
<reference evidence="7" key="1">
    <citation type="journal article" date="2019" name="Int. J. Syst. Evol. Microbiol.">
        <title>The Global Catalogue of Microorganisms (GCM) 10K type strain sequencing project: providing services to taxonomists for standard genome sequencing and annotation.</title>
        <authorList>
            <consortium name="The Broad Institute Genomics Platform"/>
            <consortium name="The Broad Institute Genome Sequencing Center for Infectious Disease"/>
            <person name="Wu L."/>
            <person name="Ma J."/>
        </authorList>
    </citation>
    <scope>NUCLEOTIDE SEQUENCE [LARGE SCALE GENOMIC DNA]</scope>
    <source>
        <strain evidence="7">XZYJ18</strain>
    </source>
</reference>
<evidence type="ECO:0000313" key="6">
    <source>
        <dbReference type="EMBL" id="MFC5139245.1"/>
    </source>
</evidence>
<evidence type="ECO:0000256" key="1">
    <source>
        <dbReference type="ARBA" id="ARBA00023015"/>
    </source>
</evidence>
<keyword evidence="3" id="KW-0804">Transcription</keyword>
<dbReference type="SMART" id="SM00346">
    <property type="entry name" value="HTH_ICLR"/>
    <property type="match status" value="1"/>
</dbReference>